<dbReference type="InterPro" id="IPR011330">
    <property type="entry name" value="Glyco_hydro/deAcase_b/a-brl"/>
</dbReference>
<dbReference type="PROSITE" id="PS51677">
    <property type="entry name" value="NODB"/>
    <property type="match status" value="1"/>
</dbReference>
<dbReference type="EMBL" id="JAYERP010000001">
    <property type="protein sequence ID" value="MEA3569322.1"/>
    <property type="molecule type" value="Genomic_DNA"/>
</dbReference>
<dbReference type="RefSeq" id="WP_323076460.1">
    <property type="nucleotide sequence ID" value="NZ_CBCSKM010000005.1"/>
</dbReference>
<sequence length="348" mass="38485">MGRNKFAVIAICIAFMMILGQFAGIRAFVAKSSGEDGGSYAFRLIHDLTGDLGAQNQPDPASGGTAKDTDPLLAKIREEAKKQRIEPIDAVIDRVWKAIPGYNGREVDIERTYKKAKQLPEGANIEYVYRELRPKVNLEDLGPQPIYRGNPNKPMAALMINVAWGNEYLVPMLDTLDQQKVKATFFLDGSWLKKNGDLAAEIKRRGHQIENHAYSHPNMSQLEQTRARLEISKTKELLKEKLGVENRWFAPPSGDYNMQTVKLAAEQGLKTVLWTVDTVDWKNPPAASIVSKISSKVGPGSLILMHPTASSRDALEGMIQAIRSKGLVLGTVEQTLSPDRVEVPAPQS</sequence>
<dbReference type="SUPFAM" id="SSF88713">
    <property type="entry name" value="Glycoside hydrolase/deacetylase"/>
    <property type="match status" value="1"/>
</dbReference>
<evidence type="ECO:0000313" key="2">
    <source>
        <dbReference type="EMBL" id="MEA3569322.1"/>
    </source>
</evidence>
<evidence type="ECO:0000259" key="1">
    <source>
        <dbReference type="PROSITE" id="PS51677"/>
    </source>
</evidence>
<accession>A0ABU5PHL1</accession>
<reference evidence="2 3" key="1">
    <citation type="submission" date="2023-12" db="EMBL/GenBank/DDBJ databases">
        <title>Whole genome sequencing of Paenibacillus phoenicis isolated from the Phoenix Mars Lander spacecraft assembly facility.</title>
        <authorList>
            <person name="Garcia A."/>
            <person name="Venkateswaran K."/>
        </authorList>
    </citation>
    <scope>NUCLEOTIDE SEQUENCE [LARGE SCALE GENOMIC DNA]</scope>
    <source>
        <strain evidence="2 3">3PO2SA</strain>
    </source>
</reference>
<dbReference type="Gene3D" id="3.20.20.370">
    <property type="entry name" value="Glycoside hydrolase/deacetylase"/>
    <property type="match status" value="1"/>
</dbReference>
<comment type="caution">
    <text evidence="2">The sequence shown here is derived from an EMBL/GenBank/DDBJ whole genome shotgun (WGS) entry which is preliminary data.</text>
</comment>
<evidence type="ECO:0000313" key="3">
    <source>
        <dbReference type="Proteomes" id="UP001292216"/>
    </source>
</evidence>
<dbReference type="PANTHER" id="PTHR10587">
    <property type="entry name" value="GLYCOSYL TRANSFERASE-RELATED"/>
    <property type="match status" value="1"/>
</dbReference>
<dbReference type="Proteomes" id="UP001292216">
    <property type="component" value="Unassembled WGS sequence"/>
</dbReference>
<proteinExistence type="predicted"/>
<dbReference type="Pfam" id="PF01522">
    <property type="entry name" value="Polysacc_deac_1"/>
    <property type="match status" value="1"/>
</dbReference>
<keyword evidence="3" id="KW-1185">Reference proteome</keyword>
<dbReference type="PANTHER" id="PTHR10587:SF80">
    <property type="entry name" value="CHITOOLIGOSACCHARIDE DEACETYLASE"/>
    <property type="match status" value="1"/>
</dbReference>
<name>A0ABU5PHL1_9BACL</name>
<dbReference type="CDD" id="cd10950">
    <property type="entry name" value="CE4_BsYlxY_like"/>
    <property type="match status" value="1"/>
</dbReference>
<dbReference type="InterPro" id="IPR050248">
    <property type="entry name" value="Polysacc_deacetylase_ArnD"/>
</dbReference>
<protein>
    <submittedName>
        <fullName evidence="2">Polysaccharide deacetylase family protein</fullName>
    </submittedName>
</protein>
<feature type="domain" description="NodB homology" evidence="1">
    <location>
        <begin position="154"/>
        <end position="330"/>
    </location>
</feature>
<dbReference type="InterPro" id="IPR002509">
    <property type="entry name" value="NODB_dom"/>
</dbReference>
<organism evidence="2 3">
    <name type="scientific">Paenibacillus phoenicis</name>
    <dbReference type="NCBI Taxonomy" id="554117"/>
    <lineage>
        <taxon>Bacteria</taxon>
        <taxon>Bacillati</taxon>
        <taxon>Bacillota</taxon>
        <taxon>Bacilli</taxon>
        <taxon>Bacillales</taxon>
        <taxon>Paenibacillaceae</taxon>
        <taxon>Paenibacillus</taxon>
    </lineage>
</organism>
<gene>
    <name evidence="2" type="ORF">U9M73_04845</name>
</gene>